<accession>A0A9D4UDA8</accession>
<organism evidence="1 2">
    <name type="scientific">Adiantum capillus-veneris</name>
    <name type="common">Maidenhair fern</name>
    <dbReference type="NCBI Taxonomy" id="13818"/>
    <lineage>
        <taxon>Eukaryota</taxon>
        <taxon>Viridiplantae</taxon>
        <taxon>Streptophyta</taxon>
        <taxon>Embryophyta</taxon>
        <taxon>Tracheophyta</taxon>
        <taxon>Polypodiopsida</taxon>
        <taxon>Polypodiidae</taxon>
        <taxon>Polypodiales</taxon>
        <taxon>Pteridineae</taxon>
        <taxon>Pteridaceae</taxon>
        <taxon>Vittarioideae</taxon>
        <taxon>Adiantum</taxon>
    </lineage>
</organism>
<evidence type="ECO:0000313" key="2">
    <source>
        <dbReference type="Proteomes" id="UP000886520"/>
    </source>
</evidence>
<dbReference type="AlphaFoldDB" id="A0A9D4UDA8"/>
<dbReference type="Proteomes" id="UP000886520">
    <property type="component" value="Chromosome 18"/>
</dbReference>
<protein>
    <submittedName>
        <fullName evidence="1">Uncharacterized protein</fullName>
    </submittedName>
</protein>
<name>A0A9D4UDA8_ADICA</name>
<reference evidence="1" key="1">
    <citation type="submission" date="2021-01" db="EMBL/GenBank/DDBJ databases">
        <title>Adiantum capillus-veneris genome.</title>
        <authorList>
            <person name="Fang Y."/>
            <person name="Liao Q."/>
        </authorList>
    </citation>
    <scope>NUCLEOTIDE SEQUENCE</scope>
    <source>
        <strain evidence="1">H3</strain>
        <tissue evidence="1">Leaf</tissue>
    </source>
</reference>
<proteinExistence type="predicted"/>
<comment type="caution">
    <text evidence="1">The sequence shown here is derived from an EMBL/GenBank/DDBJ whole genome shotgun (WGS) entry which is preliminary data.</text>
</comment>
<gene>
    <name evidence="1" type="ORF">GOP47_0018532</name>
</gene>
<evidence type="ECO:0000313" key="1">
    <source>
        <dbReference type="EMBL" id="KAI5065908.1"/>
    </source>
</evidence>
<sequence>MRPFSKKLVASIIEAPLIFYIKFALRGFPIHLVTLRTYNIMLIKIGFMLEARWLQHIHTKGVLRISPPSSTI</sequence>
<dbReference type="EMBL" id="JABFUD020000018">
    <property type="protein sequence ID" value="KAI5065908.1"/>
    <property type="molecule type" value="Genomic_DNA"/>
</dbReference>
<keyword evidence="2" id="KW-1185">Reference proteome</keyword>